<keyword evidence="1" id="KW-1133">Transmembrane helix</keyword>
<evidence type="ECO:0000256" key="1">
    <source>
        <dbReference type="SAM" id="Phobius"/>
    </source>
</evidence>
<organism evidence="2 3">
    <name type="scientific">Humibacillus xanthopallidus</name>
    <dbReference type="NCBI Taxonomy" id="412689"/>
    <lineage>
        <taxon>Bacteria</taxon>
        <taxon>Bacillati</taxon>
        <taxon>Actinomycetota</taxon>
        <taxon>Actinomycetes</taxon>
        <taxon>Micrococcales</taxon>
        <taxon>Intrasporangiaceae</taxon>
        <taxon>Humibacillus</taxon>
    </lineage>
</organism>
<proteinExistence type="predicted"/>
<keyword evidence="1" id="KW-0812">Transmembrane</keyword>
<feature type="transmembrane region" description="Helical" evidence="1">
    <location>
        <begin position="91"/>
        <end position="116"/>
    </location>
</feature>
<reference evidence="2 3" key="1">
    <citation type="submission" date="2019-06" db="EMBL/GenBank/DDBJ databases">
        <title>Genome sequencing of plant associated microbes to promote plant fitness in Sorghum bicolor and Oryza sativa.</title>
        <authorList>
            <person name="Coleman-Derr D."/>
        </authorList>
    </citation>
    <scope>NUCLEOTIDE SEQUENCE [LARGE SCALE GENOMIC DNA]</scope>
    <source>
        <strain evidence="2 3">KV-663</strain>
    </source>
</reference>
<feature type="transmembrane region" description="Helical" evidence="1">
    <location>
        <begin position="136"/>
        <end position="159"/>
    </location>
</feature>
<comment type="caution">
    <text evidence="2">The sequence shown here is derived from an EMBL/GenBank/DDBJ whole genome shotgun (WGS) entry which is preliminary data.</text>
</comment>
<gene>
    <name evidence="2" type="ORF">FBY41_1392</name>
</gene>
<sequence>MTITTESERLSAAPQGRRRTLRLTTAILCGVTAVAYLVLALLVARAQSSPGWTDVAQGGGRMDSIYGIYIFAAVPYLIGAALSVRLDRTVIWVLGACTQVAILAGLLWLGLAVIGPGGPEAEPTVFDYAPLSGLGMAWWAAAISGAQVVLLALLTYLALTPEHRQGTAAAE</sequence>
<feature type="transmembrane region" description="Helical" evidence="1">
    <location>
        <begin position="64"/>
        <end position="84"/>
    </location>
</feature>
<dbReference type="RefSeq" id="WP_141842573.1">
    <property type="nucleotide sequence ID" value="NZ_VFPM01000001.1"/>
</dbReference>
<evidence type="ECO:0000313" key="2">
    <source>
        <dbReference type="EMBL" id="TQM65010.1"/>
    </source>
</evidence>
<feature type="transmembrane region" description="Helical" evidence="1">
    <location>
        <begin position="21"/>
        <end position="44"/>
    </location>
</feature>
<dbReference type="EMBL" id="VFPM01000001">
    <property type="protein sequence ID" value="TQM65010.1"/>
    <property type="molecule type" value="Genomic_DNA"/>
</dbReference>
<keyword evidence="3" id="KW-1185">Reference proteome</keyword>
<name>A0A543I3G1_9MICO</name>
<dbReference type="AlphaFoldDB" id="A0A543I3G1"/>
<keyword evidence="1" id="KW-0472">Membrane</keyword>
<dbReference type="Proteomes" id="UP000316747">
    <property type="component" value="Unassembled WGS sequence"/>
</dbReference>
<evidence type="ECO:0000313" key="3">
    <source>
        <dbReference type="Proteomes" id="UP000316747"/>
    </source>
</evidence>
<protein>
    <submittedName>
        <fullName evidence="2">Uncharacterized protein</fullName>
    </submittedName>
</protein>
<accession>A0A543I3G1</accession>